<dbReference type="PANTHER" id="PTHR48049">
    <property type="entry name" value="GLYCOSYLTRANSFERASE"/>
    <property type="match status" value="1"/>
</dbReference>
<protein>
    <submittedName>
        <fullName evidence="2">UDP-glucuronosyl/UDP-glucosyltransferase</fullName>
    </submittedName>
</protein>
<dbReference type="OMA" id="FHEVHSI"/>
<keyword evidence="2" id="KW-0808">Transferase</keyword>
<sequence>MSDIPFSMVHLLITAFHRLQNKIQSMLINLNPNFVFYDFTYWIPSFTHPIGIKSIGHSIVSAASFAYFIVPSRNIKNDDIETKMKLMNPPPNFPPYSPLKLHFHEVHSIVAFMTRKIGDTNLFFFELSNISMKECDLVAIRTCREIEGPYCDYLEVQYGKPVLLTGPALPDQQNIAIHPLEEKWANWLGGFKPGSVLYCAFGSEWVLRKDQFQELVLGFELTGMPFLVALKPPVGAATVEEVLPTEFEERVSGRGVVYGGWVQ</sequence>
<dbReference type="EMBL" id="MVGT01002091">
    <property type="protein sequence ID" value="OVA09361.1"/>
    <property type="molecule type" value="Genomic_DNA"/>
</dbReference>
<keyword evidence="3" id="KW-1185">Reference proteome</keyword>
<dbReference type="InParanoid" id="A0A200QG10"/>
<proteinExistence type="inferred from homology"/>
<name>A0A200QG10_MACCD</name>
<evidence type="ECO:0000313" key="3">
    <source>
        <dbReference type="Proteomes" id="UP000195402"/>
    </source>
</evidence>
<comment type="similarity">
    <text evidence="1">Belongs to the UDP-glycosyltransferase family.</text>
</comment>
<organism evidence="2 3">
    <name type="scientific">Macleaya cordata</name>
    <name type="common">Five-seeded plume-poppy</name>
    <name type="synonym">Bocconia cordata</name>
    <dbReference type="NCBI Taxonomy" id="56857"/>
    <lineage>
        <taxon>Eukaryota</taxon>
        <taxon>Viridiplantae</taxon>
        <taxon>Streptophyta</taxon>
        <taxon>Embryophyta</taxon>
        <taxon>Tracheophyta</taxon>
        <taxon>Spermatophyta</taxon>
        <taxon>Magnoliopsida</taxon>
        <taxon>Ranunculales</taxon>
        <taxon>Papaveraceae</taxon>
        <taxon>Papaveroideae</taxon>
        <taxon>Macleaya</taxon>
    </lineage>
</organism>
<dbReference type="STRING" id="56857.A0A200QG10"/>
<reference evidence="2 3" key="1">
    <citation type="journal article" date="2017" name="Mol. Plant">
        <title>The Genome of Medicinal Plant Macleaya cordata Provides New Insights into Benzylisoquinoline Alkaloids Metabolism.</title>
        <authorList>
            <person name="Liu X."/>
            <person name="Liu Y."/>
            <person name="Huang P."/>
            <person name="Ma Y."/>
            <person name="Qing Z."/>
            <person name="Tang Q."/>
            <person name="Cao H."/>
            <person name="Cheng P."/>
            <person name="Zheng Y."/>
            <person name="Yuan Z."/>
            <person name="Zhou Y."/>
            <person name="Liu J."/>
            <person name="Tang Z."/>
            <person name="Zhuo Y."/>
            <person name="Zhang Y."/>
            <person name="Yu L."/>
            <person name="Huang J."/>
            <person name="Yang P."/>
            <person name="Peng Q."/>
            <person name="Zhang J."/>
            <person name="Jiang W."/>
            <person name="Zhang Z."/>
            <person name="Lin K."/>
            <person name="Ro D.K."/>
            <person name="Chen X."/>
            <person name="Xiong X."/>
            <person name="Shang Y."/>
            <person name="Huang S."/>
            <person name="Zeng J."/>
        </authorList>
    </citation>
    <scope>NUCLEOTIDE SEQUENCE [LARGE SCALE GENOMIC DNA]</scope>
    <source>
        <strain evidence="3">cv. BLH2017</strain>
        <tissue evidence="2">Root</tissue>
    </source>
</reference>
<evidence type="ECO:0000313" key="2">
    <source>
        <dbReference type="EMBL" id="OVA09361.1"/>
    </source>
</evidence>
<dbReference type="SUPFAM" id="SSF53756">
    <property type="entry name" value="UDP-Glycosyltransferase/glycogen phosphorylase"/>
    <property type="match status" value="1"/>
</dbReference>
<comment type="caution">
    <text evidence="2">The sequence shown here is derived from an EMBL/GenBank/DDBJ whole genome shotgun (WGS) entry which is preliminary data.</text>
</comment>
<dbReference type="Gene3D" id="3.40.50.2000">
    <property type="entry name" value="Glycogen Phosphorylase B"/>
    <property type="match status" value="2"/>
</dbReference>
<dbReference type="OrthoDB" id="5835829at2759"/>
<dbReference type="Proteomes" id="UP000195402">
    <property type="component" value="Unassembled WGS sequence"/>
</dbReference>
<accession>A0A200QG10</accession>
<dbReference type="PANTHER" id="PTHR48049:SF91">
    <property type="entry name" value="UDP-GLYCOSYLTRANSFERASE 79B7-RELATED"/>
    <property type="match status" value="1"/>
</dbReference>
<dbReference type="AlphaFoldDB" id="A0A200QG10"/>
<dbReference type="GO" id="GO:0035251">
    <property type="term" value="F:UDP-glucosyltransferase activity"/>
    <property type="evidence" value="ECO:0007669"/>
    <property type="project" value="InterPro"/>
</dbReference>
<gene>
    <name evidence="2" type="ORF">BVC80_8915g5</name>
</gene>
<dbReference type="InterPro" id="IPR050481">
    <property type="entry name" value="UDP-glycosyltransf_plant"/>
</dbReference>
<evidence type="ECO:0000256" key="1">
    <source>
        <dbReference type="ARBA" id="ARBA00009995"/>
    </source>
</evidence>